<dbReference type="Proteomes" id="UP000003505">
    <property type="component" value="Unassembled WGS sequence"/>
</dbReference>
<comment type="caution">
    <text evidence="1">The sequence shown here is derived from an EMBL/GenBank/DDBJ whole genome shotgun (WGS) entry which is preliminary data.</text>
</comment>
<dbReference type="AlphaFoldDB" id="C9LYN0"/>
<evidence type="ECO:0000313" key="1">
    <source>
        <dbReference type="EMBL" id="EEX75980.1"/>
    </source>
</evidence>
<reference evidence="1 2" key="1">
    <citation type="submission" date="2009-09" db="EMBL/GenBank/DDBJ databases">
        <authorList>
            <person name="Weinstock G."/>
            <person name="Sodergren E."/>
            <person name="Clifton S."/>
            <person name="Fulton L."/>
            <person name="Fulton B."/>
            <person name="Courtney L."/>
            <person name="Fronick C."/>
            <person name="Harrison M."/>
            <person name="Strong C."/>
            <person name="Farmer C."/>
            <person name="Delahaunty K."/>
            <person name="Markovic C."/>
            <person name="Hall O."/>
            <person name="Minx P."/>
            <person name="Tomlinson C."/>
            <person name="Mitreva M."/>
            <person name="Nelson J."/>
            <person name="Hou S."/>
            <person name="Wollam A."/>
            <person name="Pepin K.H."/>
            <person name="Johnson M."/>
            <person name="Bhonagiri V."/>
            <person name="Nash W.E."/>
            <person name="Warren W."/>
            <person name="Chinwalla A."/>
            <person name="Mardis E.R."/>
            <person name="Wilson R.K."/>
        </authorList>
    </citation>
    <scope>NUCLEOTIDE SEQUENCE [LARGE SCALE GENOMIC DNA]</scope>
    <source>
        <strain evidence="2">ATCC 35185 / DSM 20758 / VPI D19B-28</strain>
    </source>
</reference>
<protein>
    <submittedName>
        <fullName evidence="1">Uncharacterized protein</fullName>
    </submittedName>
</protein>
<evidence type="ECO:0000313" key="2">
    <source>
        <dbReference type="Proteomes" id="UP000003505"/>
    </source>
</evidence>
<gene>
    <name evidence="1" type="ORF">SELSPUOL_02591</name>
</gene>
<sequence>MPNSARYRGLRDGKKESFKAELKEALQNTCQESSDGVWEVFLPGD</sequence>
<proteinExistence type="predicted"/>
<dbReference type="EMBL" id="ACKP02000055">
    <property type="protein sequence ID" value="EEX75980.1"/>
    <property type="molecule type" value="Genomic_DNA"/>
</dbReference>
<organism evidence="1 2">
    <name type="scientific">Selenomonas sputigena (strain ATCC 35185 / DSM 20758 / CCUG 44933 / VPI D19B-28)</name>
    <dbReference type="NCBI Taxonomy" id="546271"/>
    <lineage>
        <taxon>Bacteria</taxon>
        <taxon>Bacillati</taxon>
        <taxon>Bacillota</taxon>
        <taxon>Negativicutes</taxon>
        <taxon>Selenomonadales</taxon>
        <taxon>Selenomonadaceae</taxon>
        <taxon>Selenomonas</taxon>
    </lineage>
</organism>
<accession>C9LYN0</accession>
<name>C9LYN0_SELS3</name>